<dbReference type="GO" id="GO:0031683">
    <property type="term" value="F:G-protein beta/gamma-subunit complex binding"/>
    <property type="evidence" value="ECO:0007669"/>
    <property type="project" value="InterPro"/>
</dbReference>
<keyword evidence="8 16" id="KW-1133">Transmembrane helix</keyword>
<dbReference type="InterPro" id="IPR001019">
    <property type="entry name" value="Gprotein_alpha_su"/>
</dbReference>
<keyword evidence="12" id="KW-0449">Lipoprotein</keyword>
<evidence type="ECO:0000256" key="14">
    <source>
        <dbReference type="PIRSR" id="PIRSR601019-1"/>
    </source>
</evidence>
<keyword evidence="6 14" id="KW-0547">Nucleotide-binding</keyword>
<dbReference type="PROSITE" id="PS51882">
    <property type="entry name" value="G_ALPHA"/>
    <property type="match status" value="1"/>
</dbReference>
<evidence type="ECO:0000256" key="6">
    <source>
        <dbReference type="ARBA" id="ARBA00022741"/>
    </source>
</evidence>
<evidence type="ECO:0000256" key="11">
    <source>
        <dbReference type="ARBA" id="ARBA00023136"/>
    </source>
</evidence>
<dbReference type="PANTHER" id="PTHR10218">
    <property type="entry name" value="GTP-BINDING PROTEIN ALPHA SUBUNIT"/>
    <property type="match status" value="1"/>
</dbReference>
<keyword evidence="5 15" id="KW-0479">Metal-binding</keyword>
<feature type="binding site" evidence="14">
    <location>
        <position position="328"/>
    </location>
    <ligand>
        <name>GTP</name>
        <dbReference type="ChEBI" id="CHEBI:37565"/>
    </ligand>
</feature>
<dbReference type="Gene3D" id="3.40.50.300">
    <property type="entry name" value="P-loop containing nucleotide triphosphate hydrolases"/>
    <property type="match status" value="1"/>
</dbReference>
<dbReference type="SUPFAM" id="SSF47895">
    <property type="entry name" value="Transducin (alpha subunit), insertion domain"/>
    <property type="match status" value="1"/>
</dbReference>
<dbReference type="SMART" id="SM00275">
    <property type="entry name" value="G_alpha"/>
    <property type="match status" value="1"/>
</dbReference>
<evidence type="ECO:0000256" key="9">
    <source>
        <dbReference type="ARBA" id="ARBA00023065"/>
    </source>
</evidence>
<dbReference type="GO" id="GO:0001664">
    <property type="term" value="F:G protein-coupled receptor binding"/>
    <property type="evidence" value="ECO:0007669"/>
    <property type="project" value="InterPro"/>
</dbReference>
<dbReference type="CDD" id="cd00066">
    <property type="entry name" value="G-alpha"/>
    <property type="match status" value="1"/>
</dbReference>
<keyword evidence="4" id="KW-0519">Myristate</keyword>
<dbReference type="AlphaFoldDB" id="A0A1Y1YEU5"/>
<dbReference type="PRINTS" id="PR01241">
    <property type="entry name" value="GPROTEINAFNG"/>
</dbReference>
<evidence type="ECO:0000256" key="4">
    <source>
        <dbReference type="ARBA" id="ARBA00022707"/>
    </source>
</evidence>
<dbReference type="GO" id="GO:0046872">
    <property type="term" value="F:metal ion binding"/>
    <property type="evidence" value="ECO:0007669"/>
    <property type="project" value="UniProtKB-KW"/>
</dbReference>
<dbReference type="PRINTS" id="PR00318">
    <property type="entry name" value="GPROTEINA"/>
</dbReference>
<dbReference type="InParanoid" id="A0A1Y1YEU5"/>
<keyword evidence="12" id="KW-0564">Palmitate</keyword>
<evidence type="ECO:0000256" key="10">
    <source>
        <dbReference type="ARBA" id="ARBA00023134"/>
    </source>
</evidence>
<evidence type="ECO:0000256" key="2">
    <source>
        <dbReference type="ARBA" id="ARBA00022448"/>
    </source>
</evidence>
<evidence type="ECO:0000256" key="1">
    <source>
        <dbReference type="ARBA" id="ARBA00004141"/>
    </source>
</evidence>
<evidence type="ECO:0000256" key="12">
    <source>
        <dbReference type="ARBA" id="ARBA00023139"/>
    </source>
</evidence>
<evidence type="ECO:0000313" key="17">
    <source>
        <dbReference type="EMBL" id="ORX96519.1"/>
    </source>
</evidence>
<dbReference type="GO" id="GO:0005737">
    <property type="term" value="C:cytoplasm"/>
    <property type="evidence" value="ECO:0007669"/>
    <property type="project" value="TreeGrafter"/>
</dbReference>
<dbReference type="GO" id="GO:0003924">
    <property type="term" value="F:GTPase activity"/>
    <property type="evidence" value="ECO:0007669"/>
    <property type="project" value="InterPro"/>
</dbReference>
<keyword evidence="9" id="KW-0406">Ion transport</keyword>
<evidence type="ECO:0000256" key="16">
    <source>
        <dbReference type="SAM" id="Phobius"/>
    </source>
</evidence>
<feature type="binding site" evidence="15">
    <location>
        <position position="184"/>
    </location>
    <ligand>
        <name>Mg(2+)</name>
        <dbReference type="ChEBI" id="CHEBI:18420"/>
    </ligand>
</feature>
<sequence>MGCCISSGISEERRTNDEIESQIRKDKLSQKNEIKMLLLGAGESGKSTIIRQMKLIHNNGYSALERESYKDIVYSNIVQSMRVILVAMVKLDIPLAVPSNATASEHIINHPIHIGQPGCQEFNIETFQAIKSLWNDSGVQCCFAKSSQYQLNDSAQYYFDAIERISAPDYLPTDQDVLRSRVKTTGITETNFEVSGTTYRMVDVGGQRSERKKWIHCFENVTAIIFLVAISEYDQTLVEDETVNRMQEALTLFDSICNSRWFVKTSIILFLNKIDLFKAKLPRSPLNKCFPDYKGGDNYQSACQYITERFMALQQSSKKQIYSHLTCATDTQQIKFVMNAVNDILVQANLRQCGLRQTSLAAQHTCKRAEPHRHESGSVLPAIIPHFIATTSFASLIVYLYESNTVNLALPNAIVPSLAVVVGLLLVFRTNTAYDRYYEGRRLWTTLRAAIRNLTRQFWTGVVEENKIDEAEKDHVIKLLLAFAIATKHHLRGENDVPHFELEQLLPPPLQFTSRVHYKTPNATNNLTQYRSSVEIDAEMGINLPLEIAFYVSMYVQKQLKSKKIEGPQNTTISNALSTMVDSFGSLERILRTPIPLAYNIHLKQSLYAYCSVLPFTLVKDLGWMTIPIIGIVAFMLFGIDGIGAEIENPFGYDWNDLPLDDFCNELQREVDYMTTKVPKKLPKHSLDNEPQSPPLIPI</sequence>
<dbReference type="GO" id="GO:0032502">
    <property type="term" value="P:developmental process"/>
    <property type="evidence" value="ECO:0007669"/>
    <property type="project" value="UniProtKB-ARBA"/>
</dbReference>
<proteinExistence type="predicted"/>
<dbReference type="GO" id="GO:0005525">
    <property type="term" value="F:GTP binding"/>
    <property type="evidence" value="ECO:0007669"/>
    <property type="project" value="UniProtKB-KW"/>
</dbReference>
<dbReference type="InterPro" id="IPR011025">
    <property type="entry name" value="GproteinA_insert"/>
</dbReference>
<evidence type="ECO:0000256" key="8">
    <source>
        <dbReference type="ARBA" id="ARBA00022989"/>
    </source>
</evidence>
<evidence type="ECO:0000256" key="13">
    <source>
        <dbReference type="ARBA" id="ARBA00023224"/>
    </source>
</evidence>
<dbReference type="STRING" id="1314790.A0A1Y1YEU5"/>
<dbReference type="Proteomes" id="UP000193498">
    <property type="component" value="Unassembled WGS sequence"/>
</dbReference>
<reference evidence="17 18" key="1">
    <citation type="submission" date="2016-07" db="EMBL/GenBank/DDBJ databases">
        <title>Pervasive Adenine N6-methylation of Active Genes in Fungi.</title>
        <authorList>
            <consortium name="DOE Joint Genome Institute"/>
            <person name="Mondo S.J."/>
            <person name="Dannebaum R.O."/>
            <person name="Kuo R.C."/>
            <person name="Labutti K."/>
            <person name="Haridas S."/>
            <person name="Kuo A."/>
            <person name="Salamov A."/>
            <person name="Ahrendt S.R."/>
            <person name="Lipzen A."/>
            <person name="Sullivan W."/>
            <person name="Andreopoulos W.B."/>
            <person name="Clum A."/>
            <person name="Lindquist E."/>
            <person name="Daum C."/>
            <person name="Ramamoorthy G.K."/>
            <person name="Gryganskyi A."/>
            <person name="Culley D."/>
            <person name="Magnuson J.K."/>
            <person name="James T.Y."/>
            <person name="O'Malley M.A."/>
            <person name="Stajich J.E."/>
            <person name="Spatafora J.W."/>
            <person name="Visel A."/>
            <person name="Grigoriev I.V."/>
        </authorList>
    </citation>
    <scope>NUCLEOTIDE SEQUENCE [LARGE SCALE GENOMIC DNA]</scope>
    <source>
        <strain evidence="17 18">CBS 931.73</strain>
    </source>
</reference>
<feature type="binding site" evidence="15">
    <location>
        <position position="47"/>
    </location>
    <ligand>
        <name>Mg(2+)</name>
        <dbReference type="ChEBI" id="CHEBI:18420"/>
    </ligand>
</feature>
<dbReference type="GO" id="GO:0005254">
    <property type="term" value="F:chloride channel activity"/>
    <property type="evidence" value="ECO:0007669"/>
    <property type="project" value="InterPro"/>
</dbReference>
<feature type="binding site" evidence="14">
    <location>
        <begin position="153"/>
        <end position="154"/>
    </location>
    <ligand>
        <name>GTP</name>
        <dbReference type="ChEBI" id="CHEBI:37565"/>
    </ligand>
</feature>
<evidence type="ECO:0000313" key="18">
    <source>
        <dbReference type="Proteomes" id="UP000193498"/>
    </source>
</evidence>
<dbReference type="OrthoDB" id="5817230at2759"/>
<protein>
    <submittedName>
        <fullName evidence="17">G-alpha-domain-containing protein</fullName>
    </submittedName>
</protein>
<organism evidence="17 18">
    <name type="scientific">Basidiobolus meristosporus CBS 931.73</name>
    <dbReference type="NCBI Taxonomy" id="1314790"/>
    <lineage>
        <taxon>Eukaryota</taxon>
        <taxon>Fungi</taxon>
        <taxon>Fungi incertae sedis</taxon>
        <taxon>Zoopagomycota</taxon>
        <taxon>Entomophthoromycotina</taxon>
        <taxon>Basidiobolomycetes</taxon>
        <taxon>Basidiobolales</taxon>
        <taxon>Basidiobolaceae</taxon>
        <taxon>Basidiobolus</taxon>
    </lineage>
</organism>
<evidence type="ECO:0000256" key="15">
    <source>
        <dbReference type="PIRSR" id="PIRSR601019-2"/>
    </source>
</evidence>
<dbReference type="FunCoup" id="A0A1Y1YEU5">
    <property type="interactions" value="197"/>
</dbReference>
<dbReference type="EMBL" id="MCFE01000152">
    <property type="protein sequence ID" value="ORX96519.1"/>
    <property type="molecule type" value="Genomic_DNA"/>
</dbReference>
<dbReference type="Pfam" id="PF00503">
    <property type="entry name" value="G-alpha"/>
    <property type="match status" value="1"/>
</dbReference>
<dbReference type="GO" id="GO:0000750">
    <property type="term" value="P:pheromone-dependent signal transduction involved in conjugation with cellular fusion"/>
    <property type="evidence" value="ECO:0007669"/>
    <property type="project" value="TreeGrafter"/>
</dbReference>
<gene>
    <name evidence="17" type="ORF">K493DRAFT_407204</name>
</gene>
<feature type="binding site" evidence="14">
    <location>
        <begin position="178"/>
        <end position="184"/>
    </location>
    <ligand>
        <name>GTP</name>
        <dbReference type="ChEBI" id="CHEBI:37565"/>
    </ligand>
</feature>
<keyword evidence="13" id="KW-0807">Transducer</keyword>
<accession>A0A1Y1YEU5</accession>
<keyword evidence="3 16" id="KW-0812">Transmembrane</keyword>
<dbReference type="Gene3D" id="1.10.400.10">
    <property type="entry name" value="GI Alpha 1, domain 2-like"/>
    <property type="match status" value="1"/>
</dbReference>
<keyword evidence="18" id="KW-1185">Reference proteome</keyword>
<dbReference type="InterPro" id="IPR027417">
    <property type="entry name" value="P-loop_NTPase"/>
</dbReference>
<dbReference type="SUPFAM" id="SSF52540">
    <property type="entry name" value="P-loop containing nucleoside triphosphate hydrolases"/>
    <property type="match status" value="1"/>
</dbReference>
<keyword evidence="10 14" id="KW-0342">GTP-binding</keyword>
<keyword evidence="7 15" id="KW-0460">Magnesium</keyword>
<dbReference type="FunFam" id="3.40.50.300:FF:000563">
    <property type="entry name" value="Guanine nucleotide-binding protein alpha subunit"/>
    <property type="match status" value="1"/>
</dbReference>
<evidence type="ECO:0000256" key="7">
    <source>
        <dbReference type="ARBA" id="ARBA00022842"/>
    </source>
</evidence>
<keyword evidence="11 16" id="KW-0472">Membrane</keyword>
<evidence type="ECO:0000256" key="5">
    <source>
        <dbReference type="ARBA" id="ARBA00022723"/>
    </source>
</evidence>
<dbReference type="FunFam" id="1.10.400.10:FF:000007">
    <property type="entry name" value="Guanine nucleotide-binding protein subunit alpha"/>
    <property type="match status" value="1"/>
</dbReference>
<dbReference type="InterPro" id="IPR002975">
    <property type="entry name" value="Fungi_Gprotein_alpha"/>
</dbReference>
<evidence type="ECO:0000256" key="3">
    <source>
        <dbReference type="ARBA" id="ARBA00022692"/>
    </source>
</evidence>
<dbReference type="GO" id="GO:0005834">
    <property type="term" value="C:heterotrimeric G-protein complex"/>
    <property type="evidence" value="ECO:0007669"/>
    <property type="project" value="InterPro"/>
</dbReference>
<feature type="transmembrane region" description="Helical" evidence="16">
    <location>
        <begin position="622"/>
        <end position="640"/>
    </location>
</feature>
<keyword evidence="2" id="KW-0813">Transport</keyword>
<dbReference type="GO" id="GO:0007186">
    <property type="term" value="P:G protein-coupled receptor signaling pathway"/>
    <property type="evidence" value="ECO:0007669"/>
    <property type="project" value="InterPro"/>
</dbReference>
<feature type="binding site" evidence="14">
    <location>
        <begin position="203"/>
        <end position="207"/>
    </location>
    <ligand>
        <name>GTP</name>
        <dbReference type="ChEBI" id="CHEBI:37565"/>
    </ligand>
</feature>
<dbReference type="PANTHER" id="PTHR10218:SF302">
    <property type="entry name" value="GUANINE NUCLEOTIDE-BINDING PROTEIN ALPHA-5 SUBUNIT"/>
    <property type="match status" value="1"/>
</dbReference>
<comment type="subcellular location">
    <subcellularLocation>
        <location evidence="1">Membrane</location>
        <topology evidence="1">Multi-pass membrane protein</topology>
    </subcellularLocation>
</comment>
<dbReference type="InterPro" id="IPR044669">
    <property type="entry name" value="YneE/VCCN1/2-like"/>
</dbReference>
<dbReference type="Pfam" id="PF25539">
    <property type="entry name" value="Bestrophin_2"/>
    <property type="match status" value="1"/>
</dbReference>
<feature type="binding site" evidence="14">
    <location>
        <begin position="43"/>
        <end position="48"/>
    </location>
    <ligand>
        <name>GTP</name>
        <dbReference type="ChEBI" id="CHEBI:37565"/>
    </ligand>
</feature>
<comment type="caution">
    <text evidence="17">The sequence shown here is derived from an EMBL/GenBank/DDBJ whole genome shotgun (WGS) entry which is preliminary data.</text>
</comment>
<feature type="transmembrane region" description="Helical" evidence="16">
    <location>
        <begin position="413"/>
        <end position="432"/>
    </location>
</feature>
<name>A0A1Y1YEU5_9FUNG</name>
<feature type="binding site" evidence="14">
    <location>
        <begin position="272"/>
        <end position="275"/>
    </location>
    <ligand>
        <name>GTP</name>
        <dbReference type="ChEBI" id="CHEBI:37565"/>
    </ligand>
</feature>